<dbReference type="InterPro" id="IPR005119">
    <property type="entry name" value="LysR_subst-bd"/>
</dbReference>
<organism evidence="8 9">
    <name type="scientific">Yersinia pestis</name>
    <dbReference type="NCBI Taxonomy" id="632"/>
    <lineage>
        <taxon>Bacteria</taxon>
        <taxon>Pseudomonadati</taxon>
        <taxon>Pseudomonadota</taxon>
        <taxon>Gammaproteobacteria</taxon>
        <taxon>Enterobacterales</taxon>
        <taxon>Yersiniaceae</taxon>
        <taxon>Yersinia</taxon>
    </lineage>
</organism>
<keyword evidence="5" id="KW-0804">Transcription</keyword>
<dbReference type="Gene3D" id="3.40.190.290">
    <property type="match status" value="1"/>
</dbReference>
<comment type="similarity">
    <text evidence="1">Belongs to the LysR transcriptional regulatory family.</text>
</comment>
<dbReference type="Proteomes" id="UP000001019">
    <property type="component" value="Chromosome"/>
</dbReference>
<dbReference type="EMBL" id="AE009952">
    <property type="protein sequence ID" value="AAM84124.1"/>
    <property type="molecule type" value="Genomic_DNA"/>
</dbReference>
<dbReference type="PIR" id="AH0034">
    <property type="entry name" value="AH0034"/>
</dbReference>
<evidence type="ECO:0000313" key="7">
    <source>
        <dbReference type="EMBL" id="AAM84124.1"/>
    </source>
</evidence>
<evidence type="ECO:0000256" key="5">
    <source>
        <dbReference type="ARBA" id="ARBA00023163"/>
    </source>
</evidence>
<dbReference type="Gene3D" id="1.10.10.10">
    <property type="entry name" value="Winged helix-like DNA-binding domain superfamily/Winged helix DNA-binding domain"/>
    <property type="match status" value="1"/>
</dbReference>
<evidence type="ECO:0000313" key="10">
    <source>
        <dbReference type="Proteomes" id="UP000002490"/>
    </source>
</evidence>
<dbReference type="GO" id="GO:0003700">
    <property type="term" value="F:DNA-binding transcription factor activity"/>
    <property type="evidence" value="ECO:0007669"/>
    <property type="project" value="InterPro"/>
</dbReference>
<dbReference type="CDD" id="cd08422">
    <property type="entry name" value="PBP2_CrgA_like"/>
    <property type="match status" value="1"/>
</dbReference>
<evidence type="ECO:0000256" key="1">
    <source>
        <dbReference type="ARBA" id="ARBA00009437"/>
    </source>
</evidence>
<dbReference type="InterPro" id="IPR036390">
    <property type="entry name" value="WH_DNA-bd_sf"/>
</dbReference>
<keyword evidence="2" id="KW-0678">Repressor</keyword>
<keyword evidence="3" id="KW-0805">Transcription regulation</keyword>
<dbReference type="AlphaFoldDB" id="A0A2U2H181"/>
<dbReference type="InterPro" id="IPR000847">
    <property type="entry name" value="LysR_HTH_N"/>
</dbReference>
<dbReference type="SUPFAM" id="SSF53850">
    <property type="entry name" value="Periplasmic binding protein-like II"/>
    <property type="match status" value="1"/>
</dbReference>
<dbReference type="Pfam" id="PF00126">
    <property type="entry name" value="HTH_1"/>
    <property type="match status" value="1"/>
</dbReference>
<gene>
    <name evidence="8" type="primary">lysR2</name>
    <name evidence="7" type="ordered locus">y0536</name>
    <name evidence="8" type="ordered locus">YP_0431</name>
</gene>
<evidence type="ECO:0000256" key="3">
    <source>
        <dbReference type="ARBA" id="ARBA00023015"/>
    </source>
</evidence>
<dbReference type="OrthoDB" id="8885940at2"/>
<evidence type="ECO:0000313" key="9">
    <source>
        <dbReference type="Proteomes" id="UP000001019"/>
    </source>
</evidence>
<evidence type="ECO:0000259" key="6">
    <source>
        <dbReference type="PROSITE" id="PS50931"/>
    </source>
</evidence>
<reference evidence="9" key="3">
    <citation type="journal article" date="2004" name="DNA Res.">
        <title>Complete genome sequence of Yersinia pestis strain 91001, an isolate avirulent to humans.</title>
        <authorList>
            <person name="Song Y."/>
            <person name="Tong Z."/>
            <person name="Wang J."/>
            <person name="Wang L."/>
            <person name="Guo Z."/>
            <person name="Han Y."/>
            <person name="Zhang J."/>
            <person name="Pei D."/>
            <person name="Zhou D."/>
            <person name="Qin H."/>
            <person name="Pang X."/>
            <person name="Han Y."/>
            <person name="Zhai J."/>
            <person name="Li M."/>
            <person name="Cui B."/>
            <person name="Qi Z."/>
            <person name="Jin L."/>
            <person name="Dai R."/>
            <person name="Chen F."/>
            <person name="Li S."/>
            <person name="Ye C."/>
            <person name="Du Z."/>
            <person name="Lin W."/>
            <person name="Wang J."/>
            <person name="Yu J."/>
            <person name="Yang H."/>
            <person name="Wang J."/>
            <person name="Huang P."/>
            <person name="Yang R."/>
        </authorList>
    </citation>
    <scope>NUCLEOTIDE SEQUENCE [LARGE SCALE GENOMIC DNA]</scope>
    <source>
        <strain evidence="9">91001 / Biovar Mediaevalis</strain>
    </source>
</reference>
<dbReference type="SUPFAM" id="SSF46785">
    <property type="entry name" value="Winged helix' DNA-binding domain"/>
    <property type="match status" value="1"/>
</dbReference>
<dbReference type="OMA" id="FEAWAVF"/>
<name>A0A2U2H181_YERPE</name>
<evidence type="ECO:0000313" key="8">
    <source>
        <dbReference type="EMBL" id="AAS60702.1"/>
    </source>
</evidence>
<keyword evidence="4" id="KW-0238">DNA-binding</keyword>
<dbReference type="Proteomes" id="UP000002490">
    <property type="component" value="Chromosome"/>
</dbReference>
<dbReference type="Pfam" id="PF03466">
    <property type="entry name" value="LysR_substrate"/>
    <property type="match status" value="1"/>
</dbReference>
<accession>A0A2U2H181</accession>
<reference evidence="8" key="2">
    <citation type="submission" date="2003-04" db="EMBL/GenBank/DDBJ databases">
        <authorList>
            <person name="Song Y."/>
            <person name="Tong Z."/>
            <person name="Wang L."/>
            <person name="Han Y."/>
            <person name="Zhang J."/>
            <person name="Pei D."/>
            <person name="Wang J."/>
            <person name="Zhou D."/>
            <person name="Han Y."/>
            <person name="Pang X."/>
            <person name="Zhai J."/>
            <person name="Chen F."/>
            <person name="Qin H."/>
            <person name="Wang J."/>
            <person name="Li S."/>
            <person name="Guo Z."/>
            <person name="Ye C."/>
            <person name="Du Z."/>
            <person name="Lin W."/>
            <person name="Wang J."/>
            <person name="Yu J."/>
            <person name="Yang H."/>
            <person name="Wang J."/>
            <person name="Huang P."/>
            <person name="Yang R."/>
        </authorList>
    </citation>
    <scope>NUCLEOTIDE SEQUENCE</scope>
    <source>
        <strain evidence="8">91001</strain>
    </source>
</reference>
<dbReference type="KEGG" id="ypm:YP_0431"/>
<dbReference type="GO" id="GO:0003677">
    <property type="term" value="F:DNA binding"/>
    <property type="evidence" value="ECO:0007669"/>
    <property type="project" value="UniProtKB-KW"/>
</dbReference>
<dbReference type="PANTHER" id="PTHR30537:SF35">
    <property type="entry name" value="TRANSCRIPTIONAL REGULATORY PROTEIN"/>
    <property type="match status" value="1"/>
</dbReference>
<dbReference type="EMBL" id="AE017042">
    <property type="protein sequence ID" value="AAS60702.1"/>
    <property type="molecule type" value="Genomic_DNA"/>
</dbReference>
<dbReference type="PROSITE" id="PS50931">
    <property type="entry name" value="HTH_LYSR"/>
    <property type="match status" value="1"/>
</dbReference>
<evidence type="ECO:0000256" key="2">
    <source>
        <dbReference type="ARBA" id="ARBA00022491"/>
    </source>
</evidence>
<protein>
    <submittedName>
        <fullName evidence="8">LysR-family transcriptional regulator</fullName>
    </submittedName>
</protein>
<dbReference type="FunFam" id="1.10.10.10:FF:000001">
    <property type="entry name" value="LysR family transcriptional regulator"/>
    <property type="match status" value="1"/>
</dbReference>
<proteinExistence type="inferred from homology"/>
<dbReference type="PANTHER" id="PTHR30537">
    <property type="entry name" value="HTH-TYPE TRANSCRIPTIONAL REGULATOR"/>
    <property type="match status" value="1"/>
</dbReference>
<dbReference type="InterPro" id="IPR058163">
    <property type="entry name" value="LysR-type_TF_proteobact-type"/>
</dbReference>
<reference evidence="7 10" key="1">
    <citation type="journal article" date="2002" name="J. Bacteriol.">
        <title>Genome sequence of Yersinia pestis KIM.</title>
        <authorList>
            <person name="Deng W."/>
            <person name="Burland V."/>
            <person name="Plunkett G.III."/>
            <person name="Boutin A."/>
            <person name="Mayhew G.F."/>
            <person name="Liss P."/>
            <person name="Perna N.T."/>
            <person name="Rose D.J."/>
            <person name="Mau B."/>
            <person name="Zhou S."/>
            <person name="Schwartz D.C."/>
            <person name="Fetherston J.D."/>
            <person name="Lindler L.E."/>
            <person name="Brubaker R.R."/>
            <person name="Plana G.V."/>
            <person name="Straley S.C."/>
            <person name="McDonough K.A."/>
            <person name="Nilles M.L."/>
            <person name="Matson J.S."/>
            <person name="Blattner F.R."/>
            <person name="Perry R.D."/>
        </authorList>
    </citation>
    <scope>NUCLEOTIDE SEQUENCE [LARGE SCALE GENOMIC DNA]</scope>
    <source>
        <strain evidence="7">KIM</strain>
        <strain evidence="10">KIM10+ / Biovar Mediaevalis</strain>
    </source>
</reference>
<evidence type="ECO:0000256" key="4">
    <source>
        <dbReference type="ARBA" id="ARBA00023125"/>
    </source>
</evidence>
<feature type="domain" description="HTH lysR-type" evidence="6">
    <location>
        <begin position="21"/>
        <end position="76"/>
    </location>
</feature>
<dbReference type="InterPro" id="IPR036388">
    <property type="entry name" value="WH-like_DNA-bd_sf"/>
</dbReference>
<reference evidence="8" key="4">
    <citation type="submission" date="2016-05" db="EMBL/GenBank/DDBJ databases">
        <title>Reannotation of Yersinia pestis strain 91001 based on omics data.</title>
        <authorList>
            <person name="Yiqing M."/>
        </authorList>
    </citation>
    <scope>NUCLEOTIDE SEQUENCE</scope>
    <source>
        <strain evidence="8">91001</strain>
    </source>
</reference>
<sequence>MMSIDENTFAFSAKINNHAIYKHLENFIKIVECNSLSIAAHKLNITPSSTSRSLAQLEEKLGVVLLKRTTRSIVLTDAGDYLFHQARQLLLDLDETLVNTHSFYNHPQGQLKITCSIAFGVCHLMHLFSQYKETNSDVCLSVDLNDQLVNLNEEHFDIALRITSIPPPNFAIRRICTINWVYCGSKEYLMKRGVPATIEDLEQHDCLVNPNVSDAWLYKSTEGESVPLKIKNTVQANSSLGLLHAALHHQGIVCLPTYMLGDYITSGKLVPILLDYNAKDKEYGLYALYYPSKYNDPKIRSFIDFMLDELSMDVPWDKWRADYQISLS</sequence>
<dbReference type="KEGG" id="ypk:y0536"/>